<gene>
    <name evidence="2" type="ORF">QE417_003293</name>
</gene>
<evidence type="ECO:0008006" key="4">
    <source>
        <dbReference type="Google" id="ProtNLM"/>
    </source>
</evidence>
<protein>
    <recommendedName>
        <fullName evidence="4">Lipoprotein</fullName>
    </recommendedName>
</protein>
<sequence>MKKLLLVLLTGLSLAACIKEKDNNEITGPEPMPEKVLSRDTIKSGQLWGFAIGQTSAQVYAKAQEISVERKIAYMSVVGNVFTSLEPLENKIPLYTTILLDQTIGTGTGIQIYFADNKVKSMWTNDGVQMGRWPVVTGSNSSIAVEDHINDVYAKLVNIKKISAYANKFERISMFDKDFSKAYDPQMAASRLWYVNGNIDDKQYYRLELNFVAGKLVSIYSALLEK</sequence>
<evidence type="ECO:0000313" key="3">
    <source>
        <dbReference type="Proteomes" id="UP001258315"/>
    </source>
</evidence>
<reference evidence="3" key="1">
    <citation type="submission" date="2023-07" db="EMBL/GenBank/DDBJ databases">
        <title>Functional and genomic diversity of the sorghum phyllosphere microbiome.</title>
        <authorList>
            <person name="Shade A."/>
        </authorList>
    </citation>
    <scope>NUCLEOTIDE SEQUENCE [LARGE SCALE GENOMIC DNA]</scope>
    <source>
        <strain evidence="3">SORGH_AS_0422</strain>
    </source>
</reference>
<feature type="chain" id="PRO_5046432760" description="Lipoprotein" evidence="1">
    <location>
        <begin position="19"/>
        <end position="226"/>
    </location>
</feature>
<organism evidence="2 3">
    <name type="scientific">Mucilaginibacter terrae</name>
    <dbReference type="NCBI Taxonomy" id="1955052"/>
    <lineage>
        <taxon>Bacteria</taxon>
        <taxon>Pseudomonadati</taxon>
        <taxon>Bacteroidota</taxon>
        <taxon>Sphingobacteriia</taxon>
        <taxon>Sphingobacteriales</taxon>
        <taxon>Sphingobacteriaceae</taxon>
        <taxon>Mucilaginibacter</taxon>
    </lineage>
</organism>
<comment type="caution">
    <text evidence="2">The sequence shown here is derived from an EMBL/GenBank/DDBJ whole genome shotgun (WGS) entry which is preliminary data.</text>
</comment>
<dbReference type="Proteomes" id="UP001258315">
    <property type="component" value="Unassembled WGS sequence"/>
</dbReference>
<evidence type="ECO:0000256" key="1">
    <source>
        <dbReference type="SAM" id="SignalP"/>
    </source>
</evidence>
<keyword evidence="3" id="KW-1185">Reference proteome</keyword>
<proteinExistence type="predicted"/>
<feature type="signal peptide" evidence="1">
    <location>
        <begin position="1"/>
        <end position="18"/>
    </location>
</feature>
<keyword evidence="1" id="KW-0732">Signal</keyword>
<dbReference type="RefSeq" id="WP_311951557.1">
    <property type="nucleotide sequence ID" value="NZ_JAVLVU010000001.1"/>
</dbReference>
<name>A0ABU3GWT1_9SPHI</name>
<dbReference type="PROSITE" id="PS51257">
    <property type="entry name" value="PROKAR_LIPOPROTEIN"/>
    <property type="match status" value="1"/>
</dbReference>
<evidence type="ECO:0000313" key="2">
    <source>
        <dbReference type="EMBL" id="MDT3404221.1"/>
    </source>
</evidence>
<accession>A0ABU3GWT1</accession>
<dbReference type="EMBL" id="JAVLVU010000001">
    <property type="protein sequence ID" value="MDT3404221.1"/>
    <property type="molecule type" value="Genomic_DNA"/>
</dbReference>